<reference evidence="1" key="1">
    <citation type="submission" date="2020-02" db="EMBL/GenBank/DDBJ databases">
        <title>Genome sequencing of the panga catfish, Pangasius djambal.</title>
        <authorList>
            <person name="Wen M."/>
            <person name="Zahm M."/>
            <person name="Roques C."/>
            <person name="Cabau C."/>
            <person name="Klopp C."/>
            <person name="Donnadieu C."/>
            <person name="Jouanno E."/>
            <person name="Avarre J.-C."/>
            <person name="Campet M."/>
            <person name="Ha T."/>
            <person name="Dugue R."/>
            <person name="Lampietro C."/>
            <person name="Louis A."/>
            <person name="Herpin A."/>
            <person name="Echchiki A."/>
            <person name="Berthelot C."/>
            <person name="Parey E."/>
            <person name="Roest-Crollius H."/>
            <person name="Braasch I."/>
            <person name="Postlethwait J.H."/>
            <person name="Bobe J."/>
            <person name="Montfort J."/>
            <person name="Bouchez O."/>
            <person name="Begum T."/>
            <person name="Schartl M."/>
            <person name="Gustiano R."/>
            <person name="Guiguen Y."/>
        </authorList>
    </citation>
    <scope>NUCLEOTIDE SEQUENCE</scope>
    <source>
        <strain evidence="1">Pdj_M5554</strain>
    </source>
</reference>
<comment type="caution">
    <text evidence="1">The sequence shown here is derived from an EMBL/GenBank/DDBJ whole genome shotgun (WGS) entry which is preliminary data.</text>
</comment>
<name>A0ACC5ZGZ4_9TELE</name>
<protein>
    <submittedName>
        <fullName evidence="1">Uncharacterized protein</fullName>
    </submittedName>
</protein>
<proteinExistence type="predicted"/>
<evidence type="ECO:0000313" key="2">
    <source>
        <dbReference type="Proteomes" id="UP000830395"/>
    </source>
</evidence>
<evidence type="ECO:0000313" key="1">
    <source>
        <dbReference type="EMBL" id="MCJ8747048.1"/>
    </source>
</evidence>
<accession>A0ACC5ZGZ4</accession>
<gene>
    <name evidence="1" type="ORF">PDJAM_G00148770</name>
</gene>
<sequence length="263" mass="29552">MADPCQSYRCVFVDFYFDTRWTRKYSHRCLHEEKAHEDFQSGCYSCFAETDCCVVFIMAEDMLMLNISNQDSTDSHFSERKHTKSSSGHKWTAKKTANGKRKASFGNQDYGSAKQRKLNAKISTKHEDQAASSFTSKPKTSPKIGQEEHKGHDRPFIKTSSLFRNNPEIPDVLSPAVTQVKEKVFTRNSFQELDLHPHLVATLNKVLNISSMTSVQKQTIPVLLSGKDAVVRSQTGSGKTLAYGIPLIQSLQAVQPKIKASET</sequence>
<organism evidence="1 2">
    <name type="scientific">Pangasius djambal</name>
    <dbReference type="NCBI Taxonomy" id="1691987"/>
    <lineage>
        <taxon>Eukaryota</taxon>
        <taxon>Metazoa</taxon>
        <taxon>Chordata</taxon>
        <taxon>Craniata</taxon>
        <taxon>Vertebrata</taxon>
        <taxon>Euteleostomi</taxon>
        <taxon>Actinopterygii</taxon>
        <taxon>Neopterygii</taxon>
        <taxon>Teleostei</taxon>
        <taxon>Ostariophysi</taxon>
        <taxon>Siluriformes</taxon>
        <taxon>Pangasiidae</taxon>
        <taxon>Pangasius</taxon>
    </lineage>
</organism>
<dbReference type="EMBL" id="CM040998">
    <property type="protein sequence ID" value="MCJ8747048.1"/>
    <property type="molecule type" value="Genomic_DNA"/>
</dbReference>
<keyword evidence="2" id="KW-1185">Reference proteome</keyword>
<dbReference type="Proteomes" id="UP000830395">
    <property type="component" value="Chromosome 24"/>
</dbReference>